<reference evidence="3 4" key="1">
    <citation type="submission" date="2008-09" db="EMBL/GenBank/DDBJ databases">
        <authorList>
            <person name="Fulton L."/>
            <person name="Clifton S."/>
            <person name="Fulton B."/>
            <person name="Xu J."/>
            <person name="Minx P."/>
            <person name="Pepin K.H."/>
            <person name="Johnson M."/>
            <person name="Thiruvilangam P."/>
            <person name="Bhonagiri V."/>
            <person name="Nash W.E."/>
            <person name="Mardis E.R."/>
            <person name="Wilson R.K."/>
        </authorList>
    </citation>
    <scope>NUCLEOTIDE SEQUENCE [LARGE SCALE GENOMIC DNA]</scope>
    <source>
        <strain evidence="3 4">DSM 13275</strain>
    </source>
</reference>
<dbReference type="SMART" id="SM00047">
    <property type="entry name" value="LYZ2"/>
    <property type="match status" value="1"/>
</dbReference>
<dbReference type="PANTHER" id="PTHR33308">
    <property type="entry name" value="PEPTIDOGLYCAN HYDROLASE FLGJ"/>
    <property type="match status" value="1"/>
</dbReference>
<keyword evidence="1" id="KW-0378">Hydrolase</keyword>
<sequence length="189" mass="21692">MFNKNNISGLSHTTKEELSFAVNKLKPNNALSNLTEYFLKAEKNYDINAVILLSIACLESNYGLSKLAKDKNNLFGIDARDSLQGKPNYGKDFETKEDCIDHAGHRLGMQYLKRDSKADWRYCGGKQDIYSVGKKWCTRTSWADSVLSVATRLEKAIEEYRGLEKVDYEKKYKELKSKLEELVKELEND</sequence>
<evidence type="ECO:0000313" key="3">
    <source>
        <dbReference type="EMBL" id="EEA84847.1"/>
    </source>
</evidence>
<dbReference type="Pfam" id="PF01832">
    <property type="entry name" value="Glucosaminidase"/>
    <property type="match status" value="1"/>
</dbReference>
<accession>B6G019</accession>
<dbReference type="OrthoDB" id="9816557at2"/>
<organism evidence="3 4">
    <name type="scientific">Peptacetobacter hiranonis (strain DSM 13275 / JCM 10541 / KCTC 15199 / TO-931)</name>
    <name type="common">Clostridium hiranonis</name>
    <dbReference type="NCBI Taxonomy" id="500633"/>
    <lineage>
        <taxon>Bacteria</taxon>
        <taxon>Bacillati</taxon>
        <taxon>Bacillota</taxon>
        <taxon>Clostridia</taxon>
        <taxon>Peptostreptococcales</taxon>
        <taxon>Peptostreptococcaceae</taxon>
        <taxon>Peptacetobacter</taxon>
    </lineage>
</organism>
<evidence type="ECO:0000259" key="2">
    <source>
        <dbReference type="SMART" id="SM00047"/>
    </source>
</evidence>
<dbReference type="EMBL" id="ABWP01000060">
    <property type="protein sequence ID" value="EEA84847.1"/>
    <property type="molecule type" value="Genomic_DNA"/>
</dbReference>
<dbReference type="InterPro" id="IPR051056">
    <property type="entry name" value="Glycosyl_Hydrolase_73"/>
</dbReference>
<dbReference type="HOGENOM" id="CLU_1432268_0_0_9"/>
<gene>
    <name evidence="3" type="ORF">CLOHIR_01473</name>
</gene>
<evidence type="ECO:0000256" key="1">
    <source>
        <dbReference type="ARBA" id="ARBA00022801"/>
    </source>
</evidence>
<proteinExistence type="predicted"/>
<dbReference type="STRING" id="500633.CLOHIR_01473"/>
<reference evidence="3 4" key="2">
    <citation type="submission" date="2008-10" db="EMBL/GenBank/DDBJ databases">
        <title>Draft genome sequence of Clostridium hiranonis (DSM 13275).</title>
        <authorList>
            <person name="Sudarsanam P."/>
            <person name="Ley R."/>
            <person name="Guruge J."/>
            <person name="Turnbaugh P.J."/>
            <person name="Mahowald M."/>
            <person name="Liep D."/>
            <person name="Gordon J."/>
        </authorList>
    </citation>
    <scope>NUCLEOTIDE SEQUENCE [LARGE SCALE GENOMIC DNA]</scope>
    <source>
        <strain evidence="3 4">DSM 13275</strain>
    </source>
</reference>
<dbReference type="PANTHER" id="PTHR33308:SF9">
    <property type="entry name" value="PEPTIDOGLYCAN HYDROLASE FLGJ"/>
    <property type="match status" value="1"/>
</dbReference>
<feature type="domain" description="Mannosyl-glycoprotein endo-beta-N-acetylglucosamidase-like" evidence="2">
    <location>
        <begin position="23"/>
        <end position="161"/>
    </location>
</feature>
<dbReference type="AlphaFoldDB" id="B6G019"/>
<keyword evidence="4" id="KW-1185">Reference proteome</keyword>
<dbReference type="InterPro" id="IPR002901">
    <property type="entry name" value="MGlyc_endo_b_GlcNAc-like_dom"/>
</dbReference>
<protein>
    <submittedName>
        <fullName evidence="3">Mannosyl-glycoprotein endo-beta-N-acetylglucosaminidase</fullName>
    </submittedName>
</protein>
<dbReference type="GO" id="GO:0004040">
    <property type="term" value="F:amidase activity"/>
    <property type="evidence" value="ECO:0007669"/>
    <property type="project" value="InterPro"/>
</dbReference>
<dbReference type="Gene3D" id="1.10.530.10">
    <property type="match status" value="1"/>
</dbReference>
<name>B6G019_PEPHT</name>
<dbReference type="RefSeq" id="WP_006440394.1">
    <property type="nucleotide sequence ID" value="NZ_DS995356.1"/>
</dbReference>
<evidence type="ECO:0000313" key="4">
    <source>
        <dbReference type="Proteomes" id="UP000003178"/>
    </source>
</evidence>
<dbReference type="eggNOG" id="COG4193">
    <property type="taxonomic scope" value="Bacteria"/>
</dbReference>
<comment type="caution">
    <text evidence="3">The sequence shown here is derived from an EMBL/GenBank/DDBJ whole genome shotgun (WGS) entry which is preliminary data.</text>
</comment>
<dbReference type="Proteomes" id="UP000003178">
    <property type="component" value="Unassembled WGS sequence"/>
</dbReference>